<gene>
    <name evidence="5" type="ORF">ACFQGD_04865</name>
</gene>
<organism evidence="5 6">
    <name type="scientific">Haloechinothrix salitolerans</name>
    <dbReference type="NCBI Taxonomy" id="926830"/>
    <lineage>
        <taxon>Bacteria</taxon>
        <taxon>Bacillati</taxon>
        <taxon>Actinomycetota</taxon>
        <taxon>Actinomycetes</taxon>
        <taxon>Pseudonocardiales</taxon>
        <taxon>Pseudonocardiaceae</taxon>
        <taxon>Haloechinothrix</taxon>
    </lineage>
</organism>
<dbReference type="RefSeq" id="WP_345395506.1">
    <property type="nucleotide sequence ID" value="NZ_BAABLA010000024.1"/>
</dbReference>
<keyword evidence="6" id="KW-1185">Reference proteome</keyword>
<evidence type="ECO:0000259" key="4">
    <source>
        <dbReference type="Pfam" id="PF06276"/>
    </source>
</evidence>
<reference evidence="6" key="1">
    <citation type="journal article" date="2019" name="Int. J. Syst. Evol. Microbiol.">
        <title>The Global Catalogue of Microorganisms (GCM) 10K type strain sequencing project: providing services to taxonomists for standard genome sequencing and annotation.</title>
        <authorList>
            <consortium name="The Broad Institute Genomics Platform"/>
            <consortium name="The Broad Institute Genome Sequencing Center for Infectious Disease"/>
            <person name="Wu L."/>
            <person name="Ma J."/>
        </authorList>
    </citation>
    <scope>NUCLEOTIDE SEQUENCE [LARGE SCALE GENOMIC DNA]</scope>
    <source>
        <strain evidence="6">KCTC 32255</strain>
    </source>
</reference>
<dbReference type="InterPro" id="IPR037455">
    <property type="entry name" value="LucA/IucC-like"/>
</dbReference>
<dbReference type="Pfam" id="PF06276">
    <property type="entry name" value="FhuF"/>
    <property type="match status" value="1"/>
</dbReference>
<comment type="similarity">
    <text evidence="2">Belongs to the IucA/IucC family.</text>
</comment>
<accession>A0ABW2BUJ7</accession>
<protein>
    <submittedName>
        <fullName evidence="5">IucA/IucC family protein</fullName>
    </submittedName>
</protein>
<comment type="pathway">
    <text evidence="1">Siderophore biosynthesis.</text>
</comment>
<name>A0ABW2BUJ7_9PSEU</name>
<evidence type="ECO:0000313" key="6">
    <source>
        <dbReference type="Proteomes" id="UP001596337"/>
    </source>
</evidence>
<dbReference type="PANTHER" id="PTHR34384">
    <property type="entry name" value="L-2,3-DIAMINOPROPANOATE--CITRATE LIGASE"/>
    <property type="match status" value="1"/>
</dbReference>
<evidence type="ECO:0000259" key="3">
    <source>
        <dbReference type="Pfam" id="PF04183"/>
    </source>
</evidence>
<comment type="caution">
    <text evidence="5">The sequence shown here is derived from an EMBL/GenBank/DDBJ whole genome shotgun (WGS) entry which is preliminary data.</text>
</comment>
<feature type="domain" description="Aerobactin siderophore biosynthesis IucA/IucC N-terminal" evidence="3">
    <location>
        <begin position="145"/>
        <end position="382"/>
    </location>
</feature>
<dbReference type="Pfam" id="PF04183">
    <property type="entry name" value="IucA_IucC"/>
    <property type="match status" value="1"/>
</dbReference>
<dbReference type="InterPro" id="IPR022770">
    <property type="entry name" value="IucA/IucC-like_C"/>
</dbReference>
<feature type="domain" description="Aerobactin siderophore biosynthesis IucA/IucC-like C-terminal" evidence="4">
    <location>
        <begin position="413"/>
        <end position="562"/>
    </location>
</feature>
<sequence>MDPHTLVLRDLIDTLLSENIAGVADALDVDAAGMAEVALVETERWARVPVNGGALVFRCRDGGPPRPWRLSRGPVWFVGDTQRELAPAEVLALLVDSGEFPELDVVTADLRAAVEHTEATFAGWSALVERAPRPGGLLTGERLAATRNRPFHPTARAVSGWSAAELAEYGPMRQRPLALRWVAVRRDRLRHGESPASGRIAEILLGSSEHDQLVDAVRKSGADDEYQAVPVHPWQFDQVLAAQWADEIAARDVVPLDCRLGRFHPTASLRTLATAPEPAPHVKLPLGGGTRGVATLGAARLLPPRYLDNGDKAQRTVRWIVDSDPELSERVALCEESAWCGWHASAADEFADRPGELAAQVRRYPADVLADDTIALPMASLAADQWHHLSSALHVDDPVAFFREITTAFCAMTFAFLAHGVLPELHGQNVVVALPATRPFTGTWPRFVLRDHDTVRICPRWMSAAGTPDPGYRITPGAPQSLRLDEPETLIGYAQTLGFQVNLYGIADALARHYDLDEQIFWRVLAEVVATGIEAAAVRDEVRDRLRATVVDAPTWPSRRVLGPLLRAGHGNGVSMPAATGRVPNPLAPTVARP</sequence>
<dbReference type="InterPro" id="IPR007310">
    <property type="entry name" value="Aerobactin_biosyn_IucA/IucC_N"/>
</dbReference>
<evidence type="ECO:0000256" key="2">
    <source>
        <dbReference type="ARBA" id="ARBA00007832"/>
    </source>
</evidence>
<dbReference type="EMBL" id="JBHSXX010000001">
    <property type="protein sequence ID" value="MFC6866468.1"/>
    <property type="molecule type" value="Genomic_DNA"/>
</dbReference>
<proteinExistence type="inferred from homology"/>
<evidence type="ECO:0000313" key="5">
    <source>
        <dbReference type="EMBL" id="MFC6866468.1"/>
    </source>
</evidence>
<dbReference type="PANTHER" id="PTHR34384:SF6">
    <property type="entry name" value="STAPHYLOFERRIN B SYNTHASE"/>
    <property type="match status" value="1"/>
</dbReference>
<evidence type="ECO:0000256" key="1">
    <source>
        <dbReference type="ARBA" id="ARBA00004924"/>
    </source>
</evidence>
<dbReference type="Proteomes" id="UP001596337">
    <property type="component" value="Unassembled WGS sequence"/>
</dbReference>
<dbReference type="Gene3D" id="1.10.510.40">
    <property type="match status" value="1"/>
</dbReference>